<dbReference type="RefSeq" id="XP_060365380.1">
    <property type="nucleotide sequence ID" value="XM_060502273.1"/>
</dbReference>
<comment type="caution">
    <text evidence="1">The sequence shown here is derived from an EMBL/GenBank/DDBJ whole genome shotgun (WGS) entry which is preliminary data.</text>
</comment>
<sequence>MHAQTDNIVRWHVGFGGLASCGKLMTVGIHAQDSLSRWVLSTVFPETWHDALKHHAARASPARIITCSDILSIFISNFHHHLRGRKFNSRTECSTLPKKSILQVPPTTCLHFVPAKLGLDAQVFLVRSPAGSTRLDICSSHAFIRWVACNLLPLRRNFSFESLISQYTPSVLRMAS</sequence>
<gene>
    <name evidence="1" type="ORF">BDZ83DRAFT_305107</name>
</gene>
<proteinExistence type="predicted"/>
<accession>A0AAD8XJ02</accession>
<dbReference type="EMBL" id="JAHMHS010000042">
    <property type="protein sequence ID" value="KAK1725325.1"/>
    <property type="molecule type" value="Genomic_DNA"/>
</dbReference>
<dbReference type="Proteomes" id="UP001244207">
    <property type="component" value="Unassembled WGS sequence"/>
</dbReference>
<dbReference type="AlphaFoldDB" id="A0AAD8XJ02"/>
<organism evidence="1 2">
    <name type="scientific">Glomerella acutata</name>
    <name type="common">Colletotrichum acutatum</name>
    <dbReference type="NCBI Taxonomy" id="27357"/>
    <lineage>
        <taxon>Eukaryota</taxon>
        <taxon>Fungi</taxon>
        <taxon>Dikarya</taxon>
        <taxon>Ascomycota</taxon>
        <taxon>Pezizomycotina</taxon>
        <taxon>Sordariomycetes</taxon>
        <taxon>Hypocreomycetidae</taxon>
        <taxon>Glomerellales</taxon>
        <taxon>Glomerellaceae</taxon>
        <taxon>Colletotrichum</taxon>
        <taxon>Colletotrichum acutatum species complex</taxon>
    </lineage>
</organism>
<keyword evidence="2" id="KW-1185">Reference proteome</keyword>
<reference evidence="1" key="1">
    <citation type="submission" date="2021-12" db="EMBL/GenBank/DDBJ databases">
        <title>Comparative genomics, transcriptomics and evolutionary studies reveal genomic signatures of adaptation to plant cell wall in hemibiotrophic fungi.</title>
        <authorList>
            <consortium name="DOE Joint Genome Institute"/>
            <person name="Baroncelli R."/>
            <person name="Diaz J.F."/>
            <person name="Benocci T."/>
            <person name="Peng M."/>
            <person name="Battaglia E."/>
            <person name="Haridas S."/>
            <person name="Andreopoulos W."/>
            <person name="Labutti K."/>
            <person name="Pangilinan J."/>
            <person name="Floch G.L."/>
            <person name="Makela M.R."/>
            <person name="Henrissat B."/>
            <person name="Grigoriev I.V."/>
            <person name="Crouch J.A."/>
            <person name="De Vries R.P."/>
            <person name="Sukno S.A."/>
            <person name="Thon M.R."/>
        </authorList>
    </citation>
    <scope>NUCLEOTIDE SEQUENCE</scope>
    <source>
        <strain evidence="1">CBS 112980</strain>
    </source>
</reference>
<name>A0AAD8XJ02_GLOAC</name>
<dbReference type="GeneID" id="85386172"/>
<evidence type="ECO:0000313" key="1">
    <source>
        <dbReference type="EMBL" id="KAK1725325.1"/>
    </source>
</evidence>
<protein>
    <submittedName>
        <fullName evidence="1">Uncharacterized protein</fullName>
    </submittedName>
</protein>
<evidence type="ECO:0000313" key="2">
    <source>
        <dbReference type="Proteomes" id="UP001244207"/>
    </source>
</evidence>